<organism evidence="2 3">
    <name type="scientific">Ignatzschineria larvae DSM 13226</name>
    <dbReference type="NCBI Taxonomy" id="1111732"/>
    <lineage>
        <taxon>Bacteria</taxon>
        <taxon>Pseudomonadati</taxon>
        <taxon>Pseudomonadota</taxon>
        <taxon>Gammaproteobacteria</taxon>
        <taxon>Cardiobacteriales</taxon>
        <taxon>Ignatzschineriaceae</taxon>
        <taxon>Ignatzschineria</taxon>
    </lineage>
</organism>
<keyword evidence="3" id="KW-1185">Reference proteome</keyword>
<gene>
    <name evidence="2" type="ORF">WMO13_06690</name>
</gene>
<name>A0ABZ3C1T1_9GAMM</name>
<evidence type="ECO:0000313" key="3">
    <source>
        <dbReference type="Proteomes" id="UP001449178"/>
    </source>
</evidence>
<dbReference type="EMBL" id="CP150637">
    <property type="protein sequence ID" value="WZW87068.1"/>
    <property type="molecule type" value="Genomic_DNA"/>
</dbReference>
<dbReference type="RefSeq" id="WP_026878499.1">
    <property type="nucleotide sequence ID" value="NZ_AZOD01000009.1"/>
</dbReference>
<proteinExistence type="predicted"/>
<evidence type="ECO:0000313" key="2">
    <source>
        <dbReference type="EMBL" id="WZW87068.1"/>
    </source>
</evidence>
<protein>
    <submittedName>
        <fullName evidence="2">Uncharacterized protein</fullName>
    </submittedName>
</protein>
<accession>A0ABZ3C1T1</accession>
<feature type="coiled-coil region" evidence="1">
    <location>
        <begin position="23"/>
        <end position="50"/>
    </location>
</feature>
<reference evidence="2 3" key="1">
    <citation type="submission" date="2024-03" db="EMBL/GenBank/DDBJ databases">
        <title>Complete Genome Sequence and Annotation of Ignatzschineria larvae DSM 13226.</title>
        <authorList>
            <person name="Cantrell E."/>
            <person name="Burcham Z.M."/>
        </authorList>
    </citation>
    <scope>NUCLEOTIDE SEQUENCE [LARGE SCALE GENOMIC DNA]</scope>
    <source>
        <strain evidence="2 3">DSM 13226</strain>
    </source>
</reference>
<keyword evidence="1" id="KW-0175">Coiled coil</keyword>
<sequence length="84" mass="10216">MRYDHNAEDRYLNGLLADELAIQDLSEEIDDRMEREIEELEAEGIKFEDLDEIDFKEIRARVIADIQEERQQRSIDKELDRYWI</sequence>
<evidence type="ECO:0000256" key="1">
    <source>
        <dbReference type="SAM" id="Coils"/>
    </source>
</evidence>
<dbReference type="Proteomes" id="UP001449178">
    <property type="component" value="Chromosome"/>
</dbReference>